<organism evidence="3 4">
    <name type="scientific">Alkalicoccus saliphilus</name>
    <dbReference type="NCBI Taxonomy" id="200989"/>
    <lineage>
        <taxon>Bacteria</taxon>
        <taxon>Bacillati</taxon>
        <taxon>Bacillota</taxon>
        <taxon>Bacilli</taxon>
        <taxon>Bacillales</taxon>
        <taxon>Bacillaceae</taxon>
        <taxon>Alkalicoccus</taxon>
    </lineage>
</organism>
<dbReference type="Gene3D" id="1.10.1660.10">
    <property type="match status" value="1"/>
</dbReference>
<comment type="caution">
    <text evidence="3">The sequence shown here is derived from an EMBL/GenBank/DDBJ whole genome shotgun (WGS) entry which is preliminary data.</text>
</comment>
<dbReference type="Proteomes" id="UP000240509">
    <property type="component" value="Unassembled WGS sequence"/>
</dbReference>
<evidence type="ECO:0000256" key="2">
    <source>
        <dbReference type="SAM" id="MobiDB-lite"/>
    </source>
</evidence>
<protein>
    <recommendedName>
        <fullName evidence="5">HTH merR-type domain-containing protein</fullName>
    </recommendedName>
</protein>
<proteinExistence type="predicted"/>
<feature type="region of interest" description="Disordered" evidence="2">
    <location>
        <begin position="153"/>
        <end position="191"/>
    </location>
</feature>
<keyword evidence="1" id="KW-0175">Coiled coil</keyword>
<evidence type="ECO:0008006" key="5">
    <source>
        <dbReference type="Google" id="ProtNLM"/>
    </source>
</evidence>
<accession>A0A2T4U271</accession>
<sequence length="254" mass="29434">MTEDRILRTASEVSEMLSLQESTLRKYCIALEEAGHKFMKNKRGHRSFSNNDITILQRFISAKESPAMTLKKAAYAVVSVHNDNSVTDSVPETIPYNESSELSHTMQDWKEMFMKQQQMTSRLLEKLEEQEEREKERMEHEKELMALLKEARADRSLPKAHEQTDRSPEERAAVEETEEVTTEGEPSEETFFEEENIQDAEIVEMEDAFKTADEEEGMSEAEESAVTEAAEALQSQPEENSAQEPKKPWWMFWK</sequence>
<dbReference type="AlphaFoldDB" id="A0A2T4U271"/>
<evidence type="ECO:0000313" key="3">
    <source>
        <dbReference type="EMBL" id="PTL37465.1"/>
    </source>
</evidence>
<feature type="compositionally biased region" description="Acidic residues" evidence="2">
    <location>
        <begin position="175"/>
        <end position="191"/>
    </location>
</feature>
<feature type="coiled-coil region" evidence="1">
    <location>
        <begin position="117"/>
        <end position="151"/>
    </location>
</feature>
<name>A0A2T4U271_9BACI</name>
<gene>
    <name evidence="3" type="ORF">C6Y45_16310</name>
</gene>
<keyword evidence="4" id="KW-1185">Reference proteome</keyword>
<evidence type="ECO:0000256" key="1">
    <source>
        <dbReference type="SAM" id="Coils"/>
    </source>
</evidence>
<reference evidence="3 4" key="1">
    <citation type="submission" date="2018-03" db="EMBL/GenBank/DDBJ databases">
        <title>Alkalicoccus saliphilus sp. nov., isolated from a mineral pool.</title>
        <authorList>
            <person name="Zhao B."/>
        </authorList>
    </citation>
    <scope>NUCLEOTIDE SEQUENCE [LARGE SCALE GENOMIC DNA]</scope>
    <source>
        <strain evidence="3 4">6AG</strain>
    </source>
</reference>
<dbReference type="RefSeq" id="WP_107586288.1">
    <property type="nucleotide sequence ID" value="NZ_PZJJ01000049.1"/>
</dbReference>
<dbReference type="EMBL" id="PZJJ01000049">
    <property type="protein sequence ID" value="PTL37465.1"/>
    <property type="molecule type" value="Genomic_DNA"/>
</dbReference>
<evidence type="ECO:0000313" key="4">
    <source>
        <dbReference type="Proteomes" id="UP000240509"/>
    </source>
</evidence>
<feature type="compositionally biased region" description="Acidic residues" evidence="2">
    <location>
        <begin position="213"/>
        <end position="225"/>
    </location>
</feature>
<feature type="compositionally biased region" description="Polar residues" evidence="2">
    <location>
        <begin position="233"/>
        <end position="243"/>
    </location>
</feature>
<feature type="compositionally biased region" description="Basic and acidic residues" evidence="2">
    <location>
        <begin position="153"/>
        <end position="174"/>
    </location>
</feature>
<feature type="region of interest" description="Disordered" evidence="2">
    <location>
        <begin position="211"/>
        <end position="254"/>
    </location>
</feature>
<dbReference type="OrthoDB" id="2467384at2"/>